<dbReference type="InterPro" id="IPR011037">
    <property type="entry name" value="Pyrv_Knase-like_insert_dom_sf"/>
</dbReference>
<dbReference type="EMBL" id="RCMV01000053">
    <property type="protein sequence ID" value="KAG3226619.1"/>
    <property type="molecule type" value="Genomic_DNA"/>
</dbReference>
<feature type="chain" id="PRO_5035648887" description="MOSC domain-containing protein" evidence="1">
    <location>
        <begin position="18"/>
        <end position="502"/>
    </location>
</feature>
<dbReference type="Pfam" id="PF03473">
    <property type="entry name" value="MOSC"/>
    <property type="match status" value="1"/>
</dbReference>
<evidence type="ECO:0000313" key="4">
    <source>
        <dbReference type="EMBL" id="KAG3226619.1"/>
    </source>
</evidence>
<dbReference type="GO" id="GO:0003824">
    <property type="term" value="F:catalytic activity"/>
    <property type="evidence" value="ECO:0007669"/>
    <property type="project" value="InterPro"/>
</dbReference>
<feature type="signal peptide" evidence="1">
    <location>
        <begin position="1"/>
        <end position="17"/>
    </location>
</feature>
<dbReference type="Proteomes" id="UP000774804">
    <property type="component" value="Unassembled WGS sequence"/>
</dbReference>
<proteinExistence type="predicted"/>
<dbReference type="SUPFAM" id="SSF141673">
    <property type="entry name" value="MOSC N-terminal domain-like"/>
    <property type="match status" value="1"/>
</dbReference>
<evidence type="ECO:0000313" key="3">
    <source>
        <dbReference type="EMBL" id="KAG2934947.1"/>
    </source>
</evidence>
<dbReference type="EMBL" id="RCMI01000099">
    <property type="protein sequence ID" value="KAG2934947.1"/>
    <property type="molecule type" value="Genomic_DNA"/>
</dbReference>
<dbReference type="GO" id="GO:0030170">
    <property type="term" value="F:pyridoxal phosphate binding"/>
    <property type="evidence" value="ECO:0007669"/>
    <property type="project" value="InterPro"/>
</dbReference>
<dbReference type="PANTHER" id="PTHR14237:SF19">
    <property type="entry name" value="MITOCHONDRIAL AMIDOXIME REDUCING COMPONENT 1"/>
    <property type="match status" value="1"/>
</dbReference>
<dbReference type="Pfam" id="PF03476">
    <property type="entry name" value="MOSC_N"/>
    <property type="match status" value="1"/>
</dbReference>
<dbReference type="AlphaFoldDB" id="A0A8T1D793"/>
<sequence>MASSLLAAALLLPAVCAASPTSSSTIAYAALIATSIALLVVAVAAKKKLSWPQETSSTPCVLQRDEVKERLAEKQKNLLPINAVVTLKHPFNGLKTGLVRSYDEDSDSYEVKLSSSETKTLKSSQLQFPQVSGIFVYPIKSCAGIALKEAQLTPKGLLHDREWVIIDGDRDKFVTQRRYPKLALIHPKVLPAMDLEATSLVLTAEGMPDLEVPVVHTGEGQLRVVSIWKDKVEAIDQGDAAAKWLDEFMGEDKCRFRLTRVRDGYTRHTKPKYAPGHATNFADAFPFLLALEESLEEFNTTLETPVSMNRFRPNIVLRGSPAFADEHWNCITIDGVHFRNVRPCARCGMPSVNQETGEVHPKREPSRAIVRERNGALLGFTDGKKFEGYFGSNMVLEIEENAVLQLLNGSSRVLFDCISCPSAVASSITYTWKCSGCGAKGLRSIFLGVNGRVKPGGLPSSSRLMLVGKGSIFIGDDDRGDGRGEDVAIAAQEMLGLACASP</sequence>
<comment type="caution">
    <text evidence="3">The sequence shown here is derived from an EMBL/GenBank/DDBJ whole genome shotgun (WGS) entry which is preliminary data.</text>
</comment>
<dbReference type="PROSITE" id="PS51340">
    <property type="entry name" value="MOSC"/>
    <property type="match status" value="1"/>
</dbReference>
<organism evidence="3 5">
    <name type="scientific">Phytophthora cactorum</name>
    <dbReference type="NCBI Taxonomy" id="29920"/>
    <lineage>
        <taxon>Eukaryota</taxon>
        <taxon>Sar</taxon>
        <taxon>Stramenopiles</taxon>
        <taxon>Oomycota</taxon>
        <taxon>Peronosporomycetes</taxon>
        <taxon>Peronosporales</taxon>
        <taxon>Peronosporaceae</taxon>
        <taxon>Phytophthora</taxon>
    </lineage>
</organism>
<dbReference type="InterPro" id="IPR005302">
    <property type="entry name" value="MoCF_Sase_C"/>
</dbReference>
<gene>
    <name evidence="3" type="ORF">PC115_g4989</name>
    <name evidence="4" type="ORF">PC129_g2804</name>
</gene>
<dbReference type="VEuPathDB" id="FungiDB:PC110_g8026"/>
<evidence type="ECO:0000256" key="1">
    <source>
        <dbReference type="SAM" id="SignalP"/>
    </source>
</evidence>
<keyword evidence="1" id="KW-0732">Signal</keyword>
<dbReference type="PANTHER" id="PTHR14237">
    <property type="entry name" value="MOLYBDOPTERIN COFACTOR SULFURASE MOSC"/>
    <property type="match status" value="1"/>
</dbReference>
<evidence type="ECO:0000313" key="5">
    <source>
        <dbReference type="Proteomes" id="UP000774804"/>
    </source>
</evidence>
<evidence type="ECO:0000259" key="2">
    <source>
        <dbReference type="PROSITE" id="PS51340"/>
    </source>
</evidence>
<accession>A0A8T1D793</accession>
<reference evidence="3" key="1">
    <citation type="submission" date="2018-10" db="EMBL/GenBank/DDBJ databases">
        <title>Effector identification in a new, highly contiguous assembly of the strawberry crown rot pathogen Phytophthora cactorum.</title>
        <authorList>
            <person name="Armitage A.D."/>
            <person name="Nellist C.F."/>
            <person name="Bates H."/>
            <person name="Vickerstaff R.J."/>
            <person name="Harrison R.J."/>
        </authorList>
    </citation>
    <scope>NUCLEOTIDE SEQUENCE</scope>
    <source>
        <strain evidence="3">4032</strain>
        <strain evidence="4">P421</strain>
    </source>
</reference>
<feature type="domain" description="MOSC" evidence="2">
    <location>
        <begin position="246"/>
        <end position="413"/>
    </location>
</feature>
<dbReference type="Proteomes" id="UP000760860">
    <property type="component" value="Unassembled WGS sequence"/>
</dbReference>
<protein>
    <recommendedName>
        <fullName evidence="2">MOSC domain-containing protein</fullName>
    </recommendedName>
</protein>
<dbReference type="SUPFAM" id="SSF50800">
    <property type="entry name" value="PK beta-barrel domain-like"/>
    <property type="match status" value="1"/>
</dbReference>
<dbReference type="InterPro" id="IPR005303">
    <property type="entry name" value="MOCOS_middle"/>
</dbReference>
<dbReference type="GO" id="GO:0030151">
    <property type="term" value="F:molybdenum ion binding"/>
    <property type="evidence" value="ECO:0007669"/>
    <property type="project" value="InterPro"/>
</dbReference>
<name>A0A8T1D793_9STRA</name>